<comment type="caution">
    <text evidence="1">The sequence shown here is derived from an EMBL/GenBank/DDBJ whole genome shotgun (WGS) entry which is preliminary data.</text>
</comment>
<name>A0ABR2R2U3_9ROSI</name>
<accession>A0ABR2R2U3</accession>
<dbReference type="EMBL" id="JBBPBN010000027">
    <property type="protein sequence ID" value="KAK9007257.1"/>
    <property type="molecule type" value="Genomic_DNA"/>
</dbReference>
<keyword evidence="2" id="KW-1185">Reference proteome</keyword>
<evidence type="ECO:0000313" key="2">
    <source>
        <dbReference type="Proteomes" id="UP001396334"/>
    </source>
</evidence>
<gene>
    <name evidence="1" type="ORF">V6N11_051086</name>
</gene>
<dbReference type="Proteomes" id="UP001396334">
    <property type="component" value="Unassembled WGS sequence"/>
</dbReference>
<reference evidence="1 2" key="1">
    <citation type="journal article" date="2024" name="G3 (Bethesda)">
        <title>Genome assembly of Hibiscus sabdariffa L. provides insights into metabolisms of medicinal natural products.</title>
        <authorList>
            <person name="Kim T."/>
        </authorList>
    </citation>
    <scope>NUCLEOTIDE SEQUENCE [LARGE SCALE GENOMIC DNA]</scope>
    <source>
        <strain evidence="1">TK-2024</strain>
        <tissue evidence="1">Old leaves</tissue>
    </source>
</reference>
<evidence type="ECO:0000313" key="1">
    <source>
        <dbReference type="EMBL" id="KAK9007257.1"/>
    </source>
</evidence>
<protein>
    <recommendedName>
        <fullName evidence="3">RNase H type-1 domain-containing protein</fullName>
    </recommendedName>
</protein>
<evidence type="ECO:0008006" key="3">
    <source>
        <dbReference type="Google" id="ProtNLM"/>
    </source>
</evidence>
<organism evidence="1 2">
    <name type="scientific">Hibiscus sabdariffa</name>
    <name type="common">roselle</name>
    <dbReference type="NCBI Taxonomy" id="183260"/>
    <lineage>
        <taxon>Eukaryota</taxon>
        <taxon>Viridiplantae</taxon>
        <taxon>Streptophyta</taxon>
        <taxon>Embryophyta</taxon>
        <taxon>Tracheophyta</taxon>
        <taxon>Spermatophyta</taxon>
        <taxon>Magnoliopsida</taxon>
        <taxon>eudicotyledons</taxon>
        <taxon>Gunneridae</taxon>
        <taxon>Pentapetalae</taxon>
        <taxon>rosids</taxon>
        <taxon>malvids</taxon>
        <taxon>Malvales</taxon>
        <taxon>Malvaceae</taxon>
        <taxon>Malvoideae</taxon>
        <taxon>Hibiscus</taxon>
    </lineage>
</organism>
<proteinExistence type="predicted"/>
<sequence>MDAMRYALLAIRIQVPPLHSRDYEVMDDNDIDGINLVGDMSEHNMLDRTKVVDVVDDGVDPQDFFHVRQPHVVFLQEAQISGAVADSTVSKFGFPNARFRKLIWDPLAALDQGDVGPWLLGGDFNGILHFEERIGCGITIRPPGSGMLDRLLWNRTLNGQFQVKSAFEVRRRVYFGPVESVWSVIARFRGLPKVRTFLCTEVLGLIRGYKGDETTFSIVPHIATILKWPWRVELKHVLHEGNKLADSMKKLASLDDLICHRFLSSLEVFRLMLCRWDVACYSSPLECGCLTELVTVVFVVFVCGNYVREWSWFAHGLCMAFMVGLVGNMDS</sequence>